<keyword evidence="5 9" id="KW-0547">Nucleotide-binding</keyword>
<dbReference type="GO" id="GO:0010506">
    <property type="term" value="P:regulation of autophagy"/>
    <property type="evidence" value="ECO:0007669"/>
    <property type="project" value="InterPro"/>
</dbReference>
<evidence type="ECO:0000256" key="8">
    <source>
        <dbReference type="ARBA" id="ARBA00030237"/>
    </source>
</evidence>
<evidence type="ECO:0000256" key="4">
    <source>
        <dbReference type="ARBA" id="ARBA00019599"/>
    </source>
</evidence>
<dbReference type="OMA" id="DTRIPAY"/>
<evidence type="ECO:0000256" key="1">
    <source>
        <dbReference type="ARBA" id="ARBA00004623"/>
    </source>
</evidence>
<dbReference type="InterPro" id="IPR011009">
    <property type="entry name" value="Kinase-like_dom_sf"/>
</dbReference>
<dbReference type="PANTHER" id="PTHR24348">
    <property type="entry name" value="SERINE/THREONINE-PROTEIN KINASE UNC-51-RELATED"/>
    <property type="match status" value="1"/>
</dbReference>
<dbReference type="FunFam" id="1.10.510.10:FF:000861">
    <property type="entry name" value="Serine/threonine-protein kinase RAD53"/>
    <property type="match status" value="1"/>
</dbReference>
<sequence>MEATQESTQPCTDPRRMGYSHSGLHDDDMTDIICILHPNSPAAHDAVAATARHRPQHILQRDALEYECSDTAALDFALRLSSNVYDTNAGFCFGRNRARCDLLIADANSKRISNTHFRIYLTQDGIIMLEDTSTNGTIVDNCRLRKSQKEKSRMLVNGSVIQVPNGELLGSEEVRFIVRLPSREGFVVQYTENMLHYFEKIETQRAGAVRAKARATPAPVLQMASPNTYGMHWSGGLTYNVTGQIGKGAFATVYKLATKQHGAVYAAKELDKRRFIKNGILDKKVDNEMKIMKDLKHPNIVQYVDHHEHERWIYIIMEYVPGGELSTYLQSHGKIREDMVRPMARQILHALHYLHKRRITHRDIKPDNILIASLDPLRVKLSDFGLSKVVQEETFLRTFCGTLLYCAPEVYPEYDTYRRGEVRKRRRLGDPPPKTSPYDQSVDMWSLGAVLFHLLSGVPPFAPRGDDRGTQMLRIIMTEDADFGELRKAGVSEDGIDLVGRLLNRDPMFRPDPQECFRHPWIAGVADIDQYDDDDHILNLADGLSDIGEDVEDGLDASQLSLNDKPAAEVAVEEDSEAAQSKKIKLDYPPAEIHYPSLPSVDSFQVVQPVSQSAPKRLFGEITPSVLRSSHALGENVDAFEGDDFSIHDFVSSTGESILSDGNSLNSVLSLPENPVAGSAPSLMGAEKLVGQLNMDSWHPGTSSNILHHVEAPGPRTSVAAEVQDKQAAEAPKHTSTDISALKPSVFSRRIELPVPDTASERSSPETTEKTTEKTTETTEKKTEKTEKTEKTAETNENITEKKTEKAMENTNNGRTESEADHEEIFDIELANTIDARTGEQLPHLLQRGDDQPPAEPLPDQNPDLNIKVMSQPSKPRTLLGKLTTLPGSIFELTIPLETRMTSWGRGPLATICYPEPMDTRIPAYALEVTFWAPAIEAKIAAGQEWMTVPGVMAILSTKTRKCIWVNGTELRRGPDGDNGREGFHFGKLYSGDVITVYQHRHKFLKFTCEFYHGDSARPRPDEEKGFTVRKVLIPKETTTNRLPARKVTGGKR</sequence>
<evidence type="ECO:0000256" key="6">
    <source>
        <dbReference type="ARBA" id="ARBA00022840"/>
    </source>
</evidence>
<name>A0A1R3RAM8_ASPC5</name>
<dbReference type="AlphaFoldDB" id="A0A1R3RAM8"/>
<feature type="compositionally biased region" description="Basic and acidic residues" evidence="10">
    <location>
        <begin position="759"/>
        <end position="808"/>
    </location>
</feature>
<dbReference type="GO" id="GO:0005524">
    <property type="term" value="F:ATP binding"/>
    <property type="evidence" value="ECO:0007669"/>
    <property type="project" value="UniProtKB-UniRule"/>
</dbReference>
<gene>
    <name evidence="13" type="ORF">ASPCADRAFT_210907</name>
</gene>
<dbReference type="InterPro" id="IPR008984">
    <property type="entry name" value="SMAD_FHA_dom_sf"/>
</dbReference>
<dbReference type="SUPFAM" id="SSF49879">
    <property type="entry name" value="SMAD/FHA domain"/>
    <property type="match status" value="1"/>
</dbReference>
<feature type="region of interest" description="Disordered" evidence="10">
    <location>
        <begin position="845"/>
        <end position="865"/>
    </location>
</feature>
<organism evidence="13 14">
    <name type="scientific">Aspergillus carbonarius (strain ITEM 5010)</name>
    <dbReference type="NCBI Taxonomy" id="602072"/>
    <lineage>
        <taxon>Eukaryota</taxon>
        <taxon>Fungi</taxon>
        <taxon>Dikarya</taxon>
        <taxon>Ascomycota</taxon>
        <taxon>Pezizomycotina</taxon>
        <taxon>Eurotiomycetes</taxon>
        <taxon>Eurotiomycetidae</taxon>
        <taxon>Eurotiales</taxon>
        <taxon>Aspergillaceae</taxon>
        <taxon>Aspergillus</taxon>
        <taxon>Aspergillus subgen. Circumdati</taxon>
    </lineage>
</organism>
<dbReference type="GO" id="GO:0004674">
    <property type="term" value="F:protein serine/threonine kinase activity"/>
    <property type="evidence" value="ECO:0007669"/>
    <property type="project" value="InterPro"/>
</dbReference>
<dbReference type="STRING" id="602072.A0A1R3RAM8"/>
<dbReference type="PROSITE" id="PS50006">
    <property type="entry name" value="FHA_DOMAIN"/>
    <property type="match status" value="1"/>
</dbReference>
<evidence type="ECO:0000256" key="7">
    <source>
        <dbReference type="ARBA" id="ARBA00023006"/>
    </source>
</evidence>
<feature type="region of interest" description="Disordered" evidence="10">
    <location>
        <begin position="723"/>
        <end position="823"/>
    </location>
</feature>
<feature type="domain" description="Protein kinase" evidence="12">
    <location>
        <begin position="239"/>
        <end position="522"/>
    </location>
</feature>
<dbReference type="InterPro" id="IPR045269">
    <property type="entry name" value="Atg1-like"/>
</dbReference>
<dbReference type="SMART" id="SM00220">
    <property type="entry name" value="S_TKc"/>
    <property type="match status" value="1"/>
</dbReference>
<accession>A0A1R3RAM8</accession>
<dbReference type="InterPro" id="IPR000253">
    <property type="entry name" value="FHA_dom"/>
</dbReference>
<evidence type="ECO:0000313" key="13">
    <source>
        <dbReference type="EMBL" id="OOF91541.1"/>
    </source>
</evidence>
<dbReference type="FunFam" id="2.60.200.20:FF:000065">
    <property type="entry name" value="Serine/threonine-protein kinase RAD53"/>
    <property type="match status" value="1"/>
</dbReference>
<keyword evidence="7" id="KW-0072">Autophagy</keyword>
<feature type="domain" description="FHA" evidence="11">
    <location>
        <begin position="91"/>
        <end position="144"/>
    </location>
</feature>
<dbReference type="InterPro" id="IPR008271">
    <property type="entry name" value="Ser/Thr_kinase_AS"/>
</dbReference>
<evidence type="ECO:0000256" key="5">
    <source>
        <dbReference type="ARBA" id="ARBA00022741"/>
    </source>
</evidence>
<keyword evidence="14" id="KW-1185">Reference proteome</keyword>
<dbReference type="PANTHER" id="PTHR24348:SF68">
    <property type="entry name" value="SERINE_THREONINE-PROTEIN KINASE ATG1C"/>
    <property type="match status" value="1"/>
</dbReference>
<dbReference type="InterPro" id="IPR017441">
    <property type="entry name" value="Protein_kinase_ATP_BS"/>
</dbReference>
<dbReference type="EMBL" id="KV907510">
    <property type="protein sequence ID" value="OOF91541.1"/>
    <property type="molecule type" value="Genomic_DNA"/>
</dbReference>
<evidence type="ECO:0000259" key="12">
    <source>
        <dbReference type="PROSITE" id="PS50011"/>
    </source>
</evidence>
<reference evidence="14" key="1">
    <citation type="journal article" date="2017" name="Genome Biol.">
        <title>Comparative genomics reveals high biological diversity and specific adaptations in the industrially and medically important fungal genus Aspergillus.</title>
        <authorList>
            <person name="de Vries R.P."/>
            <person name="Riley R."/>
            <person name="Wiebenga A."/>
            <person name="Aguilar-Osorio G."/>
            <person name="Amillis S."/>
            <person name="Uchima C.A."/>
            <person name="Anderluh G."/>
            <person name="Asadollahi M."/>
            <person name="Askin M."/>
            <person name="Barry K."/>
            <person name="Battaglia E."/>
            <person name="Bayram O."/>
            <person name="Benocci T."/>
            <person name="Braus-Stromeyer S.A."/>
            <person name="Caldana C."/>
            <person name="Canovas D."/>
            <person name="Cerqueira G.C."/>
            <person name="Chen F."/>
            <person name="Chen W."/>
            <person name="Choi C."/>
            <person name="Clum A."/>
            <person name="Dos Santos R.A."/>
            <person name="Damasio A.R."/>
            <person name="Diallinas G."/>
            <person name="Emri T."/>
            <person name="Fekete E."/>
            <person name="Flipphi M."/>
            <person name="Freyberg S."/>
            <person name="Gallo A."/>
            <person name="Gournas C."/>
            <person name="Habgood R."/>
            <person name="Hainaut M."/>
            <person name="Harispe M.L."/>
            <person name="Henrissat B."/>
            <person name="Hilden K.S."/>
            <person name="Hope R."/>
            <person name="Hossain A."/>
            <person name="Karabika E."/>
            <person name="Karaffa L."/>
            <person name="Karanyi Z."/>
            <person name="Krasevec N."/>
            <person name="Kuo A."/>
            <person name="Kusch H."/>
            <person name="LaButti K."/>
            <person name="Lagendijk E.L."/>
            <person name="Lapidus A."/>
            <person name="Levasseur A."/>
            <person name="Lindquist E."/>
            <person name="Lipzen A."/>
            <person name="Logrieco A.F."/>
            <person name="MacCabe A."/>
            <person name="Maekelae M.R."/>
            <person name="Malavazi I."/>
            <person name="Melin P."/>
            <person name="Meyer V."/>
            <person name="Mielnichuk N."/>
            <person name="Miskei M."/>
            <person name="Molnar A.P."/>
            <person name="Mule G."/>
            <person name="Ngan C.Y."/>
            <person name="Orejas M."/>
            <person name="Orosz E."/>
            <person name="Ouedraogo J.P."/>
            <person name="Overkamp K.M."/>
            <person name="Park H.-S."/>
            <person name="Perrone G."/>
            <person name="Piumi F."/>
            <person name="Punt P.J."/>
            <person name="Ram A.F."/>
            <person name="Ramon A."/>
            <person name="Rauscher S."/>
            <person name="Record E."/>
            <person name="Riano-Pachon D.M."/>
            <person name="Robert V."/>
            <person name="Roehrig J."/>
            <person name="Ruller R."/>
            <person name="Salamov A."/>
            <person name="Salih N.S."/>
            <person name="Samson R.A."/>
            <person name="Sandor E."/>
            <person name="Sanguinetti M."/>
            <person name="Schuetze T."/>
            <person name="Sepcic K."/>
            <person name="Shelest E."/>
            <person name="Sherlock G."/>
            <person name="Sophianopoulou V."/>
            <person name="Squina F.M."/>
            <person name="Sun H."/>
            <person name="Susca A."/>
            <person name="Todd R.B."/>
            <person name="Tsang A."/>
            <person name="Unkles S.E."/>
            <person name="van de Wiele N."/>
            <person name="van Rossen-Uffink D."/>
            <person name="Oliveira J.V."/>
            <person name="Vesth T.C."/>
            <person name="Visser J."/>
            <person name="Yu J.-H."/>
            <person name="Zhou M."/>
            <person name="Andersen M.R."/>
            <person name="Archer D.B."/>
            <person name="Baker S.E."/>
            <person name="Benoit I."/>
            <person name="Brakhage A.A."/>
            <person name="Braus G.H."/>
            <person name="Fischer R."/>
            <person name="Frisvad J.C."/>
            <person name="Goldman G.H."/>
            <person name="Houbraken J."/>
            <person name="Oakley B."/>
            <person name="Pocsi I."/>
            <person name="Scazzocchio C."/>
            <person name="Seiboth B."/>
            <person name="vanKuyk P.A."/>
            <person name="Wortman J."/>
            <person name="Dyer P.S."/>
            <person name="Grigoriev I.V."/>
        </authorList>
    </citation>
    <scope>NUCLEOTIDE SEQUENCE [LARGE SCALE GENOMIC DNA]</scope>
    <source>
        <strain evidence="14">ITEM 5010</strain>
    </source>
</reference>
<dbReference type="Gene3D" id="1.10.510.10">
    <property type="entry name" value="Transferase(Phosphotransferase) domain 1"/>
    <property type="match status" value="1"/>
</dbReference>
<dbReference type="SMART" id="SM00240">
    <property type="entry name" value="FHA"/>
    <property type="match status" value="1"/>
</dbReference>
<feature type="compositionally biased region" description="Basic and acidic residues" evidence="10">
    <location>
        <begin position="723"/>
        <end position="736"/>
    </location>
</feature>
<keyword evidence="6 9" id="KW-0067">ATP-binding</keyword>
<comment type="similarity">
    <text evidence="2">Belongs to the protein kinase superfamily. CAMK Ser/Thr protein kinase family. CHEK2 subfamily.</text>
</comment>
<protein>
    <recommendedName>
        <fullName evidence="3">Serine/threonine-protein kinase ATG1</fullName>
    </recommendedName>
    <alternativeName>
        <fullName evidence="8">Autophagy-related protein 1</fullName>
    </alternativeName>
    <alternativeName>
        <fullName evidence="4">Serine/threonine-protein kinase atg1</fullName>
    </alternativeName>
</protein>
<dbReference type="SUPFAM" id="SSF56112">
    <property type="entry name" value="Protein kinase-like (PK-like)"/>
    <property type="match status" value="1"/>
</dbReference>
<dbReference type="Pfam" id="PF00498">
    <property type="entry name" value="FHA"/>
    <property type="match status" value="1"/>
</dbReference>
<comment type="subcellular location">
    <subcellularLocation>
        <location evidence="1">Preautophagosomal structure membrane</location>
        <topology evidence="1">Peripheral membrane protein</topology>
    </subcellularLocation>
</comment>
<dbReference type="GO" id="GO:0006914">
    <property type="term" value="P:autophagy"/>
    <property type="evidence" value="ECO:0007669"/>
    <property type="project" value="UniProtKB-KW"/>
</dbReference>
<dbReference type="Pfam" id="PF00069">
    <property type="entry name" value="Pkinase"/>
    <property type="match status" value="1"/>
</dbReference>
<evidence type="ECO:0000313" key="14">
    <source>
        <dbReference type="Proteomes" id="UP000188318"/>
    </source>
</evidence>
<dbReference type="PROSITE" id="PS00108">
    <property type="entry name" value="PROTEIN_KINASE_ST"/>
    <property type="match status" value="1"/>
</dbReference>
<evidence type="ECO:0000256" key="10">
    <source>
        <dbReference type="SAM" id="MobiDB-lite"/>
    </source>
</evidence>
<dbReference type="PROSITE" id="PS00107">
    <property type="entry name" value="PROTEIN_KINASE_ATP"/>
    <property type="match status" value="1"/>
</dbReference>
<dbReference type="Proteomes" id="UP000188318">
    <property type="component" value="Unassembled WGS sequence"/>
</dbReference>
<dbReference type="FunFam" id="3.30.200.20:FF:000470">
    <property type="entry name" value="Serine/threonine-protein kinase RAD53"/>
    <property type="match status" value="1"/>
</dbReference>
<dbReference type="Gene3D" id="2.60.200.20">
    <property type="match status" value="1"/>
</dbReference>
<dbReference type="GO" id="GO:0034045">
    <property type="term" value="C:phagophore assembly site membrane"/>
    <property type="evidence" value="ECO:0007669"/>
    <property type="project" value="UniProtKB-SubCell"/>
</dbReference>
<evidence type="ECO:0000256" key="9">
    <source>
        <dbReference type="PROSITE-ProRule" id="PRU10141"/>
    </source>
</evidence>
<dbReference type="OrthoDB" id="504170at2759"/>
<evidence type="ECO:0000256" key="2">
    <source>
        <dbReference type="ARBA" id="ARBA00005575"/>
    </source>
</evidence>
<evidence type="ECO:0000256" key="3">
    <source>
        <dbReference type="ARBA" id="ARBA00018572"/>
    </source>
</evidence>
<dbReference type="VEuPathDB" id="FungiDB:ASPCADRAFT_210907"/>
<feature type="binding site" evidence="9">
    <location>
        <position position="268"/>
    </location>
    <ligand>
        <name>ATP</name>
        <dbReference type="ChEBI" id="CHEBI:30616"/>
    </ligand>
</feature>
<dbReference type="Gene3D" id="3.30.200.20">
    <property type="entry name" value="Phosphorylase Kinase, domain 1"/>
    <property type="match status" value="1"/>
</dbReference>
<dbReference type="InterPro" id="IPR000719">
    <property type="entry name" value="Prot_kinase_dom"/>
</dbReference>
<dbReference type="PROSITE" id="PS50011">
    <property type="entry name" value="PROTEIN_KINASE_DOM"/>
    <property type="match status" value="1"/>
</dbReference>
<evidence type="ECO:0000259" key="11">
    <source>
        <dbReference type="PROSITE" id="PS50006"/>
    </source>
</evidence>
<proteinExistence type="inferred from homology"/>